<evidence type="ECO:0000256" key="6">
    <source>
        <dbReference type="SAM" id="Phobius"/>
    </source>
</evidence>
<dbReference type="GO" id="GO:0015086">
    <property type="term" value="F:cadmium ion transmembrane transporter activity"/>
    <property type="evidence" value="ECO:0007669"/>
    <property type="project" value="TreeGrafter"/>
</dbReference>
<dbReference type="PANTHER" id="PTHR11706">
    <property type="entry name" value="SOLUTE CARRIER PROTEIN FAMILY 11 MEMBER"/>
    <property type="match status" value="1"/>
</dbReference>
<keyword evidence="4 6" id="KW-1133">Transmembrane helix</keyword>
<dbReference type="GO" id="GO:0005886">
    <property type="term" value="C:plasma membrane"/>
    <property type="evidence" value="ECO:0007669"/>
    <property type="project" value="TreeGrafter"/>
</dbReference>
<dbReference type="AlphaFoldDB" id="A0A1F7VEL4"/>
<evidence type="ECO:0000313" key="8">
    <source>
        <dbReference type="Proteomes" id="UP000178264"/>
    </source>
</evidence>
<feature type="transmembrane region" description="Helical" evidence="6">
    <location>
        <begin position="281"/>
        <end position="305"/>
    </location>
</feature>
<feature type="transmembrane region" description="Helical" evidence="6">
    <location>
        <begin position="351"/>
        <end position="375"/>
    </location>
</feature>
<evidence type="ECO:0000313" key="7">
    <source>
        <dbReference type="EMBL" id="OGL88946.1"/>
    </source>
</evidence>
<evidence type="ECO:0000256" key="5">
    <source>
        <dbReference type="ARBA" id="ARBA00023136"/>
    </source>
</evidence>
<feature type="transmembrane region" description="Helical" evidence="6">
    <location>
        <begin position="45"/>
        <end position="63"/>
    </location>
</feature>
<sequence length="418" mass="45336">MVPIFKRWLLRASIILSVVGPGIISGTADNDAGGITTYSIVGAHYGYQMLWLLPLVGLVLWLTQDMGARLGLVTGKGLAALIRENFSIRLTVIVIILTGISNWMNIVAEFAGVASVAHLYHFPKTLLVAIAAAAISFVVIKGNFQIVQRVFLTSSVLYLAYVIAGLKANPDWAAVVKGSFIPHFSLEHGFLFTAIALVGTTVTAWGQFFIQSYYVDKGVKDADIKLMRWDITAGTLWTIVVAFFIVVATASTLYPKGIQINDAAQAAAALEPFAGYLAKHLFAWGLLNASLLGAGVVTIATSYLITEAFGWEGKVDLGLRESPAFYKLFLFFIITAGLFVLIPSIPLVPTIVFSQALNAMVLPLLFICMMVLLNRKDIMGTKTNSRLNNVLVLAAIFLVSALNISYCYALVSQFLKIL</sequence>
<comment type="subcellular location">
    <subcellularLocation>
        <location evidence="1">Membrane</location>
        <topology evidence="1">Multi-pass membrane protein</topology>
    </subcellularLocation>
</comment>
<feature type="transmembrane region" description="Helical" evidence="6">
    <location>
        <begin position="387"/>
        <end position="411"/>
    </location>
</feature>
<dbReference type="GO" id="GO:0005384">
    <property type="term" value="F:manganese ion transmembrane transporter activity"/>
    <property type="evidence" value="ECO:0007669"/>
    <property type="project" value="TreeGrafter"/>
</dbReference>
<feature type="transmembrane region" description="Helical" evidence="6">
    <location>
        <begin position="189"/>
        <end position="210"/>
    </location>
</feature>
<comment type="caution">
    <text evidence="7">The sequence shown here is derived from an EMBL/GenBank/DDBJ whole genome shotgun (WGS) entry which is preliminary data.</text>
</comment>
<organism evidence="7 8">
    <name type="scientific">Candidatus Uhrbacteria bacterium RIFCSPLOWO2_02_FULL_49_11</name>
    <dbReference type="NCBI Taxonomy" id="1802409"/>
    <lineage>
        <taxon>Bacteria</taxon>
        <taxon>Candidatus Uhriibacteriota</taxon>
    </lineage>
</organism>
<keyword evidence="2" id="KW-0813">Transport</keyword>
<accession>A0A1F7VEL4</accession>
<gene>
    <name evidence="7" type="ORF">A3I42_00725</name>
</gene>
<dbReference type="EMBL" id="MGER01000005">
    <property type="protein sequence ID" value="OGL88946.1"/>
    <property type="molecule type" value="Genomic_DNA"/>
</dbReference>
<feature type="transmembrane region" description="Helical" evidence="6">
    <location>
        <begin position="7"/>
        <end position="25"/>
    </location>
</feature>
<dbReference type="Proteomes" id="UP000178264">
    <property type="component" value="Unassembled WGS sequence"/>
</dbReference>
<dbReference type="Pfam" id="PF01566">
    <property type="entry name" value="Nramp"/>
    <property type="match status" value="1"/>
</dbReference>
<dbReference type="PANTHER" id="PTHR11706:SF33">
    <property type="entry name" value="NATURAL RESISTANCE-ASSOCIATED MACROPHAGE PROTEIN 2"/>
    <property type="match status" value="1"/>
</dbReference>
<keyword evidence="3 6" id="KW-0812">Transmembrane</keyword>
<dbReference type="GO" id="GO:0034755">
    <property type="term" value="P:iron ion transmembrane transport"/>
    <property type="evidence" value="ECO:0007669"/>
    <property type="project" value="TreeGrafter"/>
</dbReference>
<reference evidence="7 8" key="1">
    <citation type="journal article" date="2016" name="Nat. Commun.">
        <title>Thousands of microbial genomes shed light on interconnected biogeochemical processes in an aquifer system.</title>
        <authorList>
            <person name="Anantharaman K."/>
            <person name="Brown C.T."/>
            <person name="Hug L.A."/>
            <person name="Sharon I."/>
            <person name="Castelle C.J."/>
            <person name="Probst A.J."/>
            <person name="Thomas B.C."/>
            <person name="Singh A."/>
            <person name="Wilkins M.J."/>
            <person name="Karaoz U."/>
            <person name="Brodie E.L."/>
            <person name="Williams K.H."/>
            <person name="Hubbard S.S."/>
            <person name="Banfield J.F."/>
        </authorList>
    </citation>
    <scope>NUCLEOTIDE SEQUENCE [LARGE SCALE GENOMIC DNA]</scope>
</reference>
<proteinExistence type="predicted"/>
<evidence type="ECO:0008006" key="9">
    <source>
        <dbReference type="Google" id="ProtNLM"/>
    </source>
</evidence>
<evidence type="ECO:0000256" key="3">
    <source>
        <dbReference type="ARBA" id="ARBA00022692"/>
    </source>
</evidence>
<name>A0A1F7VEL4_9BACT</name>
<feature type="transmembrane region" description="Helical" evidence="6">
    <location>
        <begin position="325"/>
        <end position="345"/>
    </location>
</feature>
<feature type="transmembrane region" description="Helical" evidence="6">
    <location>
        <begin position="151"/>
        <end position="169"/>
    </location>
</feature>
<feature type="transmembrane region" description="Helical" evidence="6">
    <location>
        <begin position="86"/>
        <end position="106"/>
    </location>
</feature>
<feature type="transmembrane region" description="Helical" evidence="6">
    <location>
        <begin position="126"/>
        <end position="144"/>
    </location>
</feature>
<feature type="transmembrane region" description="Helical" evidence="6">
    <location>
        <begin position="231"/>
        <end position="254"/>
    </location>
</feature>
<evidence type="ECO:0000256" key="1">
    <source>
        <dbReference type="ARBA" id="ARBA00004141"/>
    </source>
</evidence>
<evidence type="ECO:0000256" key="4">
    <source>
        <dbReference type="ARBA" id="ARBA00022989"/>
    </source>
</evidence>
<dbReference type="InterPro" id="IPR001046">
    <property type="entry name" value="NRAMP_fam"/>
</dbReference>
<keyword evidence="5 6" id="KW-0472">Membrane</keyword>
<evidence type="ECO:0000256" key="2">
    <source>
        <dbReference type="ARBA" id="ARBA00022448"/>
    </source>
</evidence>
<protein>
    <recommendedName>
        <fullName evidence="9">Mn transporter</fullName>
    </recommendedName>
</protein>